<evidence type="ECO:0000313" key="2">
    <source>
        <dbReference type="Proteomes" id="UP000001072"/>
    </source>
</evidence>
<dbReference type="InParanoid" id="F4RLA2"/>
<organism evidence="2">
    <name type="scientific">Melampsora larici-populina (strain 98AG31 / pathotype 3-4-7)</name>
    <name type="common">Poplar leaf rust fungus</name>
    <dbReference type="NCBI Taxonomy" id="747676"/>
    <lineage>
        <taxon>Eukaryota</taxon>
        <taxon>Fungi</taxon>
        <taxon>Dikarya</taxon>
        <taxon>Basidiomycota</taxon>
        <taxon>Pucciniomycotina</taxon>
        <taxon>Pucciniomycetes</taxon>
        <taxon>Pucciniales</taxon>
        <taxon>Melampsoraceae</taxon>
        <taxon>Melampsora</taxon>
    </lineage>
</organism>
<dbReference type="HOGENOM" id="CLU_1865548_0_0_1"/>
<accession>F4RLA2</accession>
<dbReference type="VEuPathDB" id="FungiDB:MELLADRAFT_63097"/>
<keyword evidence="2" id="KW-1185">Reference proteome</keyword>
<gene>
    <name evidence="1" type="ORF">MELLADRAFT_63097</name>
</gene>
<name>F4RLA2_MELLP</name>
<reference evidence="2" key="1">
    <citation type="journal article" date="2011" name="Proc. Natl. Acad. Sci. U.S.A.">
        <title>Obligate biotrophy features unraveled by the genomic analysis of rust fungi.</title>
        <authorList>
            <person name="Duplessis S."/>
            <person name="Cuomo C.A."/>
            <person name="Lin Y.-C."/>
            <person name="Aerts A."/>
            <person name="Tisserant E."/>
            <person name="Veneault-Fourrey C."/>
            <person name="Joly D.L."/>
            <person name="Hacquard S."/>
            <person name="Amselem J."/>
            <person name="Cantarel B.L."/>
            <person name="Chiu R."/>
            <person name="Coutinho P.M."/>
            <person name="Feau N."/>
            <person name="Field M."/>
            <person name="Frey P."/>
            <person name="Gelhaye E."/>
            <person name="Goldberg J."/>
            <person name="Grabherr M.G."/>
            <person name="Kodira C.D."/>
            <person name="Kohler A."/>
            <person name="Kuees U."/>
            <person name="Lindquist E.A."/>
            <person name="Lucas S.M."/>
            <person name="Mago R."/>
            <person name="Mauceli E."/>
            <person name="Morin E."/>
            <person name="Murat C."/>
            <person name="Pangilinan J.L."/>
            <person name="Park R."/>
            <person name="Pearson M."/>
            <person name="Quesneville H."/>
            <person name="Rouhier N."/>
            <person name="Sakthikumar S."/>
            <person name="Salamov A.A."/>
            <person name="Schmutz J."/>
            <person name="Selles B."/>
            <person name="Shapiro H."/>
            <person name="Tanguay P."/>
            <person name="Tuskan G.A."/>
            <person name="Henrissat B."/>
            <person name="Van de Peer Y."/>
            <person name="Rouze P."/>
            <person name="Ellis J.G."/>
            <person name="Dodds P.N."/>
            <person name="Schein J.E."/>
            <person name="Zhong S."/>
            <person name="Hamelin R.C."/>
            <person name="Grigoriev I.V."/>
            <person name="Szabo L.J."/>
            <person name="Martin F."/>
        </authorList>
    </citation>
    <scope>NUCLEOTIDE SEQUENCE [LARGE SCALE GENOMIC DNA]</scope>
    <source>
        <strain evidence="2">98AG31 / pathotype 3-4-7</strain>
    </source>
</reference>
<protein>
    <submittedName>
        <fullName evidence="1">Uncharacterized protein</fullName>
    </submittedName>
</protein>
<dbReference type="KEGG" id="mlr:MELLADRAFT_63097"/>
<proteinExistence type="predicted"/>
<sequence length="137" mass="15157">MVSLYHKTFPSAPVASTSLPPNNPQPTVLGAPTASTLEAIVRNPSNTLVDNKPTKIGEDMAKMLTSVESMFTKKQKNFQALFREIYGLHNNCHKTNNTLYLNRGTPAKTKEILAQILAFCNELGGFFASDKQKKQCR</sequence>
<dbReference type="AlphaFoldDB" id="F4RLA2"/>
<dbReference type="RefSeq" id="XP_007409834.1">
    <property type="nucleotide sequence ID" value="XM_007409772.1"/>
</dbReference>
<evidence type="ECO:0000313" key="1">
    <source>
        <dbReference type="EMBL" id="EGG06874.1"/>
    </source>
</evidence>
<dbReference type="Proteomes" id="UP000001072">
    <property type="component" value="Unassembled WGS sequence"/>
</dbReference>
<dbReference type="GeneID" id="18930025"/>
<dbReference type="EMBL" id="GL883106">
    <property type="protein sequence ID" value="EGG06874.1"/>
    <property type="molecule type" value="Genomic_DNA"/>
</dbReference>